<dbReference type="RefSeq" id="WP_282200826.1">
    <property type="nucleotide sequence ID" value="NZ_BOQE01000001.1"/>
</dbReference>
<evidence type="ECO:0008006" key="3">
    <source>
        <dbReference type="Google" id="ProtNLM"/>
    </source>
</evidence>
<comment type="caution">
    <text evidence="1">The sequence shown here is derived from an EMBL/GenBank/DDBJ whole genome shotgun (WGS) entry which is preliminary data.</text>
</comment>
<evidence type="ECO:0000313" key="1">
    <source>
        <dbReference type="EMBL" id="GIM47894.1"/>
    </source>
</evidence>
<dbReference type="Proteomes" id="UP001057291">
    <property type="component" value="Unassembled WGS sequence"/>
</dbReference>
<protein>
    <recommendedName>
        <fullName evidence="3">Phage phiEco32-like COOH.NH2 ligase-type 2</fullName>
    </recommendedName>
</protein>
<dbReference type="Pfam" id="PF14395">
    <property type="entry name" value="COOH-NH2_lig"/>
    <property type="match status" value="1"/>
</dbReference>
<dbReference type="InterPro" id="IPR025681">
    <property type="entry name" value="COOH-NH2_lig"/>
</dbReference>
<keyword evidence="2" id="KW-1185">Reference proteome</keyword>
<sequence length="489" mass="56492">MGFLLLHSGQASAKKLLRRLIDCTGVENLEPVASQDVVIRWGNTLGNDDDGYVLNPRIAIENTRDRRFMLRMLQLNGVRTPLRDTDTERGEFERRLRVSRYYRVPVFNMRVLTCYRSDKKSVWINRDISKINHHFREVPIDEDKYTTRIARLAVRAIHSLGLDFGLVSLAVSSRGFCYVLDVNPEPVLKGKLLQLYVDAFNEWIALERSTPAESRDFKMGADLEFMLKSNQGKLVLASRFLPRKGEVGYDDVSINRDGRRHPVAELRPDPASEPLQLFENLRMTLLQAKSMIPRPSLEWMAGSMPFPNFPIGGHIHFSSLPLSSRLIKVLDTYLGFPVMMIESSSTALKRRPKYGFLGDIRLKSHGGFEYRTPGSWIVSPEIAQAVLCLAYLVVVHHRELKMTPFIRLENQKDFYMCDKWALQSLFVDIWRNIENTSTYKLYEEKLKIIPEMVRANMSWNENSDIKKRWGIEYKKKNTSKKKSAARLNS</sequence>
<accession>A0AAV4LJ85</accession>
<proteinExistence type="predicted"/>
<name>A0AAV4LJ85_9BACL</name>
<organism evidence="1 2">
    <name type="scientific">Collibacillus ludicampi</name>
    <dbReference type="NCBI Taxonomy" id="2771369"/>
    <lineage>
        <taxon>Bacteria</taxon>
        <taxon>Bacillati</taxon>
        <taxon>Bacillota</taxon>
        <taxon>Bacilli</taxon>
        <taxon>Bacillales</taxon>
        <taxon>Alicyclobacillaceae</taxon>
        <taxon>Collibacillus</taxon>
    </lineage>
</organism>
<reference evidence="1" key="1">
    <citation type="journal article" date="2023" name="Int. J. Syst. Evol. Microbiol.">
        <title>Collibacillus ludicampi gen. nov., sp. nov., a new soil bacterium of the family Alicyclobacillaceae.</title>
        <authorList>
            <person name="Jojima T."/>
            <person name="Ioku Y."/>
            <person name="Fukuta Y."/>
            <person name="Shirasaka N."/>
            <person name="Matsumura Y."/>
            <person name="Mori M."/>
        </authorList>
    </citation>
    <scope>NUCLEOTIDE SEQUENCE</scope>
    <source>
        <strain evidence="1">TP075</strain>
    </source>
</reference>
<dbReference type="AlphaFoldDB" id="A0AAV4LJ85"/>
<dbReference type="EMBL" id="BOQE01000001">
    <property type="protein sequence ID" value="GIM47894.1"/>
    <property type="molecule type" value="Genomic_DNA"/>
</dbReference>
<evidence type="ECO:0000313" key="2">
    <source>
        <dbReference type="Proteomes" id="UP001057291"/>
    </source>
</evidence>
<gene>
    <name evidence="1" type="ORF">DNHGIG_34430</name>
</gene>
<dbReference type="Gene3D" id="3.30.470.20">
    <property type="entry name" value="ATP-grasp fold, B domain"/>
    <property type="match status" value="1"/>
</dbReference>